<proteinExistence type="predicted"/>
<comment type="subcellular location">
    <subcellularLocation>
        <location evidence="1">Nucleus</location>
    </subcellularLocation>
</comment>
<evidence type="ECO:0000256" key="3">
    <source>
        <dbReference type="ARBA" id="ARBA00023125"/>
    </source>
</evidence>
<dbReference type="NCBIfam" id="TIGR00229">
    <property type="entry name" value="sensory_box"/>
    <property type="match status" value="1"/>
</dbReference>
<name>A0A8B9GTU7_ASTMX</name>
<dbReference type="InterPro" id="IPR000014">
    <property type="entry name" value="PAS"/>
</dbReference>
<reference evidence="8" key="1">
    <citation type="submission" date="2025-08" db="UniProtKB">
        <authorList>
            <consortium name="Ensembl"/>
        </authorList>
    </citation>
    <scope>IDENTIFICATION</scope>
</reference>
<keyword evidence="4" id="KW-0804">Transcription</keyword>
<keyword evidence="5" id="KW-0539">Nucleus</keyword>
<dbReference type="Pfam" id="PF14598">
    <property type="entry name" value="PAS_11"/>
    <property type="match status" value="1"/>
</dbReference>
<dbReference type="Pfam" id="PF23183">
    <property type="entry name" value="bHLH_NPAS4"/>
    <property type="match status" value="1"/>
</dbReference>
<evidence type="ECO:0000256" key="2">
    <source>
        <dbReference type="ARBA" id="ARBA00023015"/>
    </source>
</evidence>
<accession>A0A8B9GTU7</accession>
<dbReference type="PROSITE" id="PS50112">
    <property type="entry name" value="PAS"/>
    <property type="match status" value="2"/>
</dbReference>
<evidence type="ECO:0000256" key="4">
    <source>
        <dbReference type="ARBA" id="ARBA00023163"/>
    </source>
</evidence>
<dbReference type="SMART" id="SM00091">
    <property type="entry name" value="PAS"/>
    <property type="match status" value="2"/>
</dbReference>
<dbReference type="Ensembl" id="ENSAMXT00005003246.1">
    <property type="protein sequence ID" value="ENSAMXP00005002863.1"/>
    <property type="gene ID" value="ENSAMXG00005001700.1"/>
</dbReference>
<dbReference type="AlphaFoldDB" id="A0A8B9GTU7"/>
<dbReference type="InterPro" id="IPR035965">
    <property type="entry name" value="PAS-like_dom_sf"/>
</dbReference>
<dbReference type="Proteomes" id="UP000694621">
    <property type="component" value="Unplaced"/>
</dbReference>
<protein>
    <recommendedName>
        <fullName evidence="7">PAS domain-containing protein</fullName>
    </recommendedName>
</protein>
<evidence type="ECO:0000313" key="9">
    <source>
        <dbReference type="Proteomes" id="UP000694621"/>
    </source>
</evidence>
<organism evidence="8 9">
    <name type="scientific">Astyanax mexicanus</name>
    <name type="common">Blind cave fish</name>
    <name type="synonym">Astyanax fasciatus mexicanus</name>
    <dbReference type="NCBI Taxonomy" id="7994"/>
    <lineage>
        <taxon>Eukaryota</taxon>
        <taxon>Metazoa</taxon>
        <taxon>Chordata</taxon>
        <taxon>Craniata</taxon>
        <taxon>Vertebrata</taxon>
        <taxon>Euteleostomi</taxon>
        <taxon>Actinopterygii</taxon>
        <taxon>Neopterygii</taxon>
        <taxon>Teleostei</taxon>
        <taxon>Ostariophysi</taxon>
        <taxon>Characiformes</taxon>
        <taxon>Characoidei</taxon>
        <taxon>Acestrorhamphidae</taxon>
        <taxon>Acestrorhamphinae</taxon>
        <taxon>Astyanax</taxon>
    </lineage>
</organism>
<evidence type="ECO:0000256" key="5">
    <source>
        <dbReference type="ARBA" id="ARBA00023242"/>
    </source>
</evidence>
<dbReference type="GO" id="GO:0000977">
    <property type="term" value="F:RNA polymerase II transcription regulatory region sequence-specific DNA binding"/>
    <property type="evidence" value="ECO:0007669"/>
    <property type="project" value="TreeGrafter"/>
</dbReference>
<feature type="compositionally biased region" description="Low complexity" evidence="6">
    <location>
        <begin position="360"/>
        <end position="373"/>
    </location>
</feature>
<dbReference type="OMA" id="CHQSPSD"/>
<feature type="region of interest" description="Disordered" evidence="6">
    <location>
        <begin position="322"/>
        <end position="380"/>
    </location>
</feature>
<dbReference type="GO" id="GO:0005634">
    <property type="term" value="C:nucleus"/>
    <property type="evidence" value="ECO:0007669"/>
    <property type="project" value="UniProtKB-SubCell"/>
</dbReference>
<dbReference type="CDD" id="cd00130">
    <property type="entry name" value="PAS"/>
    <property type="match status" value="2"/>
</dbReference>
<dbReference type="PANTHER" id="PTHR23043:SF37">
    <property type="entry name" value="NPAS4 PROTEIN"/>
    <property type="match status" value="1"/>
</dbReference>
<evidence type="ECO:0000256" key="1">
    <source>
        <dbReference type="ARBA" id="ARBA00004123"/>
    </source>
</evidence>
<dbReference type="Gene3D" id="3.30.450.20">
    <property type="entry name" value="PAS domain"/>
    <property type="match status" value="2"/>
</dbReference>
<sequence>MVSCRSTKGASKARRDHINAEIRKMRELLPIPAEEQERLSYLHTMSIICTFIRKTILLSGDGGRGDEAPLPLYEDWLQALPGFIVAVDKEGKLVYVSENVSQYLGFSMVDVLQSDSLYELMDPDDVDSVKYSLEEESGAAERSFVCRMNTSKAFRLQYGGSCPLLVQGWFQDPQHCLFVALCSPTVDRLTDSERLSFRAHFQSVHRADMSYTHTDHSVALFLGYEAEELIGRSWYSMLHPDDLSLSASAHTHLIQQSGDAEVELVFRVQTKGHSWVWLYTCASKSLQKQEITCTNYIISKPEAEYIRQKLCSRSSSLLPLSTPISQMPWGPGPYTSPKRQAENSEQRAAPRKKTRRLSESPVSSYCVTTSTSTNGHSRDVSADQALFSTPPYSPASSLSDDCSLDASQDMMYSLTKTTASPSSSYSPSTSSSSTLSFQLQPFLQSSFRVEPCPLTPPPYSYPDAQAAASLSPNYQPVEDCGGSTDSVLHFEDFGLLSELNSSEGEVFQTPEDSGSISPAELLTIDPSPISNSSTLSPQEQAEISVLAHQISTLASSFDLYRTKSSAPCWPSTSTQTAEPLLDEDVIDCILKDWDGPTLRKESGTGWGQLPRTTMEQGSAMQGSAVQGLSLDALVDFIPSELPAEDPHPWPCVFRQDCHEDDIELHQLGLYLPSNFQQGKKLHLPAPPL</sequence>
<evidence type="ECO:0000256" key="6">
    <source>
        <dbReference type="SAM" id="MobiDB-lite"/>
    </source>
</evidence>
<dbReference type="GO" id="GO:0000981">
    <property type="term" value="F:DNA-binding transcription factor activity, RNA polymerase II-specific"/>
    <property type="evidence" value="ECO:0007669"/>
    <property type="project" value="TreeGrafter"/>
</dbReference>
<dbReference type="PANTHER" id="PTHR23043">
    <property type="entry name" value="HYPOXIA-INDUCIBLE FACTOR 1 ALPHA"/>
    <property type="match status" value="1"/>
</dbReference>
<keyword evidence="2" id="KW-0805">Transcription regulation</keyword>
<evidence type="ECO:0000259" key="7">
    <source>
        <dbReference type="PROSITE" id="PS50112"/>
    </source>
</evidence>
<evidence type="ECO:0000313" key="8">
    <source>
        <dbReference type="Ensembl" id="ENSAMXP00005002863.1"/>
    </source>
</evidence>
<feature type="domain" description="PAS" evidence="7">
    <location>
        <begin position="215"/>
        <end position="257"/>
    </location>
</feature>
<feature type="domain" description="PAS" evidence="7">
    <location>
        <begin position="77"/>
        <end position="135"/>
    </location>
</feature>
<dbReference type="InterPro" id="IPR056192">
    <property type="entry name" value="bHLH_NPAS4"/>
</dbReference>
<keyword evidence="3" id="KW-0238">DNA-binding</keyword>
<dbReference type="SUPFAM" id="SSF55785">
    <property type="entry name" value="PYP-like sensor domain (PAS domain)"/>
    <property type="match status" value="2"/>
</dbReference>
<dbReference type="CDD" id="cd19697">
    <property type="entry name" value="bHLH-PAS_NPAS4_PASD10"/>
    <property type="match status" value="1"/>
</dbReference>